<feature type="repeat" description="TPR" evidence="3">
    <location>
        <begin position="479"/>
        <end position="512"/>
    </location>
</feature>
<dbReference type="Gene3D" id="1.25.40.10">
    <property type="entry name" value="Tetratricopeptide repeat domain"/>
    <property type="match status" value="3"/>
</dbReference>
<organism evidence="5 6">
    <name type="scientific">Fragilariopsis cylindrus CCMP1102</name>
    <dbReference type="NCBI Taxonomy" id="635003"/>
    <lineage>
        <taxon>Eukaryota</taxon>
        <taxon>Sar</taxon>
        <taxon>Stramenopiles</taxon>
        <taxon>Ochrophyta</taxon>
        <taxon>Bacillariophyta</taxon>
        <taxon>Bacillariophyceae</taxon>
        <taxon>Bacillariophycidae</taxon>
        <taxon>Bacillariales</taxon>
        <taxon>Bacillariaceae</taxon>
        <taxon>Fragilariopsis</taxon>
    </lineage>
</organism>
<dbReference type="SMART" id="SM00028">
    <property type="entry name" value="TPR"/>
    <property type="match status" value="7"/>
</dbReference>
<dbReference type="OrthoDB" id="626167at2759"/>
<feature type="compositionally biased region" description="Low complexity" evidence="4">
    <location>
        <begin position="439"/>
        <end position="459"/>
    </location>
</feature>
<dbReference type="InterPro" id="IPR019734">
    <property type="entry name" value="TPR_rpt"/>
</dbReference>
<dbReference type="Proteomes" id="UP000095751">
    <property type="component" value="Unassembled WGS sequence"/>
</dbReference>
<feature type="region of interest" description="Disordered" evidence="4">
    <location>
        <begin position="414"/>
        <end position="469"/>
    </location>
</feature>
<gene>
    <name evidence="5" type="ORF">FRACYDRAFT_249199</name>
</gene>
<dbReference type="PROSITE" id="PS50005">
    <property type="entry name" value="TPR"/>
    <property type="match status" value="1"/>
</dbReference>
<name>A0A1E7EST0_9STRA</name>
<dbReference type="PANTHER" id="PTHR45641:SF19">
    <property type="entry name" value="NEPHROCYSTIN-3"/>
    <property type="match status" value="1"/>
</dbReference>
<dbReference type="SUPFAM" id="SSF48452">
    <property type="entry name" value="TPR-like"/>
    <property type="match status" value="3"/>
</dbReference>
<evidence type="ECO:0000313" key="6">
    <source>
        <dbReference type="Proteomes" id="UP000095751"/>
    </source>
</evidence>
<dbReference type="Pfam" id="PF13424">
    <property type="entry name" value="TPR_12"/>
    <property type="match status" value="1"/>
</dbReference>
<proteinExistence type="predicted"/>
<evidence type="ECO:0000256" key="1">
    <source>
        <dbReference type="ARBA" id="ARBA00022737"/>
    </source>
</evidence>
<evidence type="ECO:0000256" key="4">
    <source>
        <dbReference type="SAM" id="MobiDB-lite"/>
    </source>
</evidence>
<evidence type="ECO:0000313" key="5">
    <source>
        <dbReference type="EMBL" id="OEU08854.1"/>
    </source>
</evidence>
<keyword evidence="6" id="KW-1185">Reference proteome</keyword>
<feature type="region of interest" description="Disordered" evidence="4">
    <location>
        <begin position="254"/>
        <end position="275"/>
    </location>
</feature>
<dbReference type="InterPro" id="IPR011990">
    <property type="entry name" value="TPR-like_helical_dom_sf"/>
</dbReference>
<evidence type="ECO:0000256" key="2">
    <source>
        <dbReference type="ARBA" id="ARBA00022803"/>
    </source>
</evidence>
<dbReference type="KEGG" id="fcy:FRACYDRAFT_249199"/>
<sequence>MMSNTTTTTTTNNCNNCNDNVQKHYYEQRLSLAVCLTLGGQLLSKNNFEEAKDAFESAYRFLTLTPSVDMPKSGSFVNRKTKQEMCVQHDNDDIISSSTTHATLSHLAMRAHNNMGQIEYTERSEECAHSEFDNALAYVRGHNHQHQYQQAAAPIISVAAVVIANNTTPEHQLEIASVLSNWCRTRWMLGRIDENVYTALEDILRIRSSHMDENHPDIAVAHFNLGRAEFSRQSNTIALKHFLHYMRISSHRFQEKNSNNTKNTTTNNNDKEGVGNTEVDFELDPIQGLIYVLQIQNDEKDDEMSQDLIWGLRTLQEKRTELGSIHTEVASVLNYIGTLLFRRRELDYALCFFAQELRVEERLRVQAGKELLSSSSSSSHNDDVSISVTCNNIGRILQELGRYPEAKYYYQRSLGNNEGDDDNNNSDMSANNCTIRGGSSKNSSKTVSKNVVNEDGGNNDSDDDDNTSDVPSAAMNLYSTVWYNLGLIHDKMGAFKEAIRAFRMSLKLRRAMLGHEHSDVSCLLYNIGVLQMEQNLLEEASESFREALAHRHVAGKGQLNDHHVIKTLRKLSSLHKSKGNLNGALQANRDILSVLTTSTDFKYATRNRKIAIVMRNIADLYQAQGNLQVALEHATNSANLFRLLRTTPVEHQKMEDDMDVDNTEEEDDDDDEKDNNSFIEEELNALLLVGSLQHEQSDPLNAQVAFSETARLVHSTLSTSAKFASTLLPLLEVSTMLASAHCAAEA</sequence>
<accession>A0A1E7EST0</accession>
<dbReference type="AlphaFoldDB" id="A0A1E7EST0"/>
<keyword evidence="2 3" id="KW-0802">TPR repeat</keyword>
<feature type="region of interest" description="Disordered" evidence="4">
    <location>
        <begin position="651"/>
        <end position="675"/>
    </location>
</feature>
<feature type="compositionally biased region" description="Low complexity" evidence="4">
    <location>
        <begin position="256"/>
        <end position="268"/>
    </location>
</feature>
<evidence type="ECO:0000256" key="3">
    <source>
        <dbReference type="PROSITE-ProRule" id="PRU00339"/>
    </source>
</evidence>
<keyword evidence="1" id="KW-0677">Repeat</keyword>
<feature type="compositionally biased region" description="Acidic residues" evidence="4">
    <location>
        <begin position="656"/>
        <end position="675"/>
    </location>
</feature>
<dbReference type="InParanoid" id="A0A1E7EST0"/>
<protein>
    <submittedName>
        <fullName evidence="5">TPR-like protein</fullName>
    </submittedName>
</protein>
<dbReference type="EMBL" id="KV784378">
    <property type="protein sequence ID" value="OEU08854.1"/>
    <property type="molecule type" value="Genomic_DNA"/>
</dbReference>
<dbReference type="Pfam" id="PF13374">
    <property type="entry name" value="TPR_10"/>
    <property type="match status" value="1"/>
</dbReference>
<dbReference type="PANTHER" id="PTHR45641">
    <property type="entry name" value="TETRATRICOPEPTIDE REPEAT PROTEIN (AFU_ORTHOLOGUE AFUA_6G03870)"/>
    <property type="match status" value="1"/>
</dbReference>
<reference evidence="5 6" key="1">
    <citation type="submission" date="2016-09" db="EMBL/GenBank/DDBJ databases">
        <title>Extensive genetic diversity and differential bi-allelic expression allows diatom success in the polar Southern Ocean.</title>
        <authorList>
            <consortium name="DOE Joint Genome Institute"/>
            <person name="Mock T."/>
            <person name="Otillar R.P."/>
            <person name="Strauss J."/>
            <person name="Dupont C."/>
            <person name="Frickenhaus S."/>
            <person name="Maumus F."/>
            <person name="Mcmullan M."/>
            <person name="Sanges R."/>
            <person name="Schmutz J."/>
            <person name="Toseland A."/>
            <person name="Valas R."/>
            <person name="Veluchamy A."/>
            <person name="Ward B.J."/>
            <person name="Allen A."/>
            <person name="Barry K."/>
            <person name="Falciatore A."/>
            <person name="Ferrante M."/>
            <person name="Fortunato A.E."/>
            <person name="Gloeckner G."/>
            <person name="Gruber A."/>
            <person name="Hipkin R."/>
            <person name="Janech M."/>
            <person name="Kroth P."/>
            <person name="Leese F."/>
            <person name="Lindquist E."/>
            <person name="Lyon B.R."/>
            <person name="Martin J."/>
            <person name="Mayer C."/>
            <person name="Parker M."/>
            <person name="Quesneville H."/>
            <person name="Raymond J."/>
            <person name="Uhlig C."/>
            <person name="Valentin K.U."/>
            <person name="Worden A.Z."/>
            <person name="Armbrust E.V."/>
            <person name="Bowler C."/>
            <person name="Green B."/>
            <person name="Moulton V."/>
            <person name="Van Oosterhout C."/>
            <person name="Grigoriev I."/>
        </authorList>
    </citation>
    <scope>NUCLEOTIDE SEQUENCE [LARGE SCALE GENOMIC DNA]</scope>
    <source>
        <strain evidence="5 6">CCMP1102</strain>
    </source>
</reference>